<evidence type="ECO:0000313" key="6">
    <source>
        <dbReference type="Proteomes" id="UP000611762"/>
    </source>
</evidence>
<dbReference type="SMART" id="SM00062">
    <property type="entry name" value="PBPb"/>
    <property type="match status" value="1"/>
</dbReference>
<name>A0A926DM31_9FIRM</name>
<feature type="signal peptide" evidence="3">
    <location>
        <begin position="1"/>
        <end position="29"/>
    </location>
</feature>
<proteinExistence type="inferred from homology"/>
<gene>
    <name evidence="5" type="ORF">H8698_04425</name>
</gene>
<dbReference type="SUPFAM" id="SSF53850">
    <property type="entry name" value="Periplasmic binding protein-like II"/>
    <property type="match status" value="1"/>
</dbReference>
<dbReference type="EMBL" id="JACRSU010000001">
    <property type="protein sequence ID" value="MBC8540219.1"/>
    <property type="molecule type" value="Genomic_DNA"/>
</dbReference>
<dbReference type="InterPro" id="IPR001638">
    <property type="entry name" value="Solute-binding_3/MltF_N"/>
</dbReference>
<keyword evidence="6" id="KW-1185">Reference proteome</keyword>
<dbReference type="AlphaFoldDB" id="A0A926DM31"/>
<sequence>MRARKMMAAGLVFILAVMMTAGCTSQKTANVNPSGENNYGLDKFVMVMIPGEDSEKSVKLEDNLAADMTAALGIPCTVYRATDYSAAVEAMRTGNAQMAEYGPFSYVTARERAGAEAIAVRGTKDGVSGYTSQIVVRADSDIETLKDLQGKTFAFVDPESTSGNIIPTDEILTAMPELNLTFDDLHTDGKFFKSAMYAGTHPGAMQAVAQGNVDAAAVASTTLENQIAAGNIKAEDLKIIYESPVIPSDPIAIKKDLPQEFKDKVKAFLFSYDDAEFFNDEAGKEPERFIEIKDSDYDYLQSLKEKYKLND</sequence>
<organism evidence="5 6">
    <name type="scientific">Congzhengia minquanensis</name>
    <dbReference type="NCBI Taxonomy" id="2763657"/>
    <lineage>
        <taxon>Bacteria</taxon>
        <taxon>Bacillati</taxon>
        <taxon>Bacillota</taxon>
        <taxon>Clostridia</taxon>
        <taxon>Eubacteriales</taxon>
        <taxon>Oscillospiraceae</taxon>
        <taxon>Congzhengia</taxon>
    </lineage>
</organism>
<dbReference type="CDD" id="cd01071">
    <property type="entry name" value="PBP2_PhnD_like"/>
    <property type="match status" value="1"/>
</dbReference>
<protein>
    <submittedName>
        <fullName evidence="5">Phosphate/phosphite/phosphonate ABC transporter substrate-binding protein</fullName>
    </submittedName>
</protein>
<feature type="chain" id="PRO_5039270689" evidence="3">
    <location>
        <begin position="30"/>
        <end position="311"/>
    </location>
</feature>
<evidence type="ECO:0000259" key="4">
    <source>
        <dbReference type="SMART" id="SM00062"/>
    </source>
</evidence>
<feature type="domain" description="Solute-binding protein family 3/N-terminal" evidence="4">
    <location>
        <begin position="44"/>
        <end position="286"/>
    </location>
</feature>
<dbReference type="GO" id="GO:0055085">
    <property type="term" value="P:transmembrane transport"/>
    <property type="evidence" value="ECO:0007669"/>
    <property type="project" value="InterPro"/>
</dbReference>
<comment type="similarity">
    <text evidence="1">Belongs to the phosphate/phosphite/phosphonate binding protein family.</text>
</comment>
<dbReference type="Gene3D" id="3.40.190.10">
    <property type="entry name" value="Periplasmic binding protein-like II"/>
    <property type="match status" value="2"/>
</dbReference>
<evidence type="ECO:0000313" key="5">
    <source>
        <dbReference type="EMBL" id="MBC8540219.1"/>
    </source>
</evidence>
<dbReference type="InterPro" id="IPR005770">
    <property type="entry name" value="PhnD"/>
</dbReference>
<dbReference type="NCBIfam" id="TIGR01098">
    <property type="entry name" value="3A0109s03R"/>
    <property type="match status" value="1"/>
</dbReference>
<comment type="caution">
    <text evidence="5">The sequence shown here is derived from an EMBL/GenBank/DDBJ whole genome shotgun (WGS) entry which is preliminary data.</text>
</comment>
<evidence type="ECO:0000256" key="3">
    <source>
        <dbReference type="SAM" id="SignalP"/>
    </source>
</evidence>
<accession>A0A926DM31</accession>
<dbReference type="GO" id="GO:0043190">
    <property type="term" value="C:ATP-binding cassette (ABC) transporter complex"/>
    <property type="evidence" value="ECO:0007669"/>
    <property type="project" value="InterPro"/>
</dbReference>
<dbReference type="Pfam" id="PF12974">
    <property type="entry name" value="Phosphonate-bd"/>
    <property type="match status" value="1"/>
</dbReference>
<dbReference type="PROSITE" id="PS51257">
    <property type="entry name" value="PROKAR_LIPOPROTEIN"/>
    <property type="match status" value="1"/>
</dbReference>
<dbReference type="PANTHER" id="PTHR35841">
    <property type="entry name" value="PHOSPHONATES-BINDING PERIPLASMIC PROTEIN"/>
    <property type="match status" value="1"/>
</dbReference>
<keyword evidence="2 3" id="KW-0732">Signal</keyword>
<dbReference type="Proteomes" id="UP000611762">
    <property type="component" value="Unassembled WGS sequence"/>
</dbReference>
<evidence type="ECO:0000256" key="2">
    <source>
        <dbReference type="ARBA" id="ARBA00022729"/>
    </source>
</evidence>
<reference evidence="5" key="1">
    <citation type="submission" date="2020-08" db="EMBL/GenBank/DDBJ databases">
        <title>Genome public.</title>
        <authorList>
            <person name="Liu C."/>
            <person name="Sun Q."/>
        </authorList>
    </citation>
    <scope>NUCLEOTIDE SEQUENCE</scope>
    <source>
        <strain evidence="5">H8</strain>
    </source>
</reference>
<dbReference type="PANTHER" id="PTHR35841:SF1">
    <property type="entry name" value="PHOSPHONATES-BINDING PERIPLASMIC PROTEIN"/>
    <property type="match status" value="1"/>
</dbReference>
<evidence type="ECO:0000256" key="1">
    <source>
        <dbReference type="ARBA" id="ARBA00007162"/>
    </source>
</evidence>